<dbReference type="PROSITE" id="PS50262">
    <property type="entry name" value="G_PROTEIN_RECEP_F1_2"/>
    <property type="match status" value="1"/>
</dbReference>
<dbReference type="PANTHER" id="PTHR24243">
    <property type="entry name" value="G-PROTEIN COUPLED RECEPTOR"/>
    <property type="match status" value="1"/>
</dbReference>
<keyword evidence="6 10" id="KW-0472">Membrane</keyword>
<evidence type="ECO:0000256" key="6">
    <source>
        <dbReference type="ARBA" id="ARBA00023136"/>
    </source>
</evidence>
<feature type="transmembrane region" description="Helical" evidence="10">
    <location>
        <begin position="171"/>
        <end position="194"/>
    </location>
</feature>
<keyword evidence="7 9" id="KW-0675">Receptor</keyword>
<dbReference type="Pfam" id="PF00001">
    <property type="entry name" value="7tm_1"/>
    <property type="match status" value="1"/>
</dbReference>
<name>A0A9N9WPD8_9DIPT</name>
<feature type="transmembrane region" description="Helical" evidence="10">
    <location>
        <begin position="307"/>
        <end position="327"/>
    </location>
</feature>
<comment type="similarity">
    <text evidence="2 9">Belongs to the G-protein coupled receptor 1 family.</text>
</comment>
<comment type="subcellular location">
    <subcellularLocation>
        <location evidence="1">Membrane</location>
        <topology evidence="1">Multi-pass membrane protein</topology>
    </subcellularLocation>
</comment>
<sequence length="445" mass="51061">MPGSVENVTESEMTEMNYQYYTDDYSNTSSQNHTNATHDKSEHDLGIEIAYLIGDFLTHYYTPALVLIGTTGNILSVIVFFKTKLRKLSSSYYLAALGISDSCFLLGAFVSWLNYYNINIYNRDYYCQFFTYVSGLCSFLSVWFVVAFTVERFIAVLYPLKRQTICTVKRACTVLFVLCVLGCLINIPCLLYAAPQYSIYLNEYVCDVKEDYKYQMQIFNYIDTAIVFVLPFTTIVILNTFTAAAVWKVAGVRRTMTLQKRVNEFRSTVNNHSNTNSLYKEHNFNINLHGKKNLALKKTGNSSQIKVTKMLLIVSSVFVCLNLPSYIMRIKAFLIENDGKSSQATVITQYICWFFFITNFGINFMIYCLSGQNFRKALISMFKCKGCAQTTRQHDGTQNTISEYIKTSNSTASTKRRIITRKELPGNDSQELHYFNTSMKKSRKI</sequence>
<dbReference type="AlphaFoldDB" id="A0A9N9WPD8"/>
<evidence type="ECO:0000313" key="13">
    <source>
        <dbReference type="Proteomes" id="UP001153620"/>
    </source>
</evidence>
<feature type="transmembrane region" description="Helical" evidence="10">
    <location>
        <begin position="129"/>
        <end position="150"/>
    </location>
</feature>
<keyword evidence="13" id="KW-1185">Reference proteome</keyword>
<evidence type="ECO:0000256" key="5">
    <source>
        <dbReference type="ARBA" id="ARBA00023040"/>
    </source>
</evidence>
<dbReference type="EMBL" id="OU895877">
    <property type="protein sequence ID" value="CAG9799821.1"/>
    <property type="molecule type" value="Genomic_DNA"/>
</dbReference>
<dbReference type="PROSITE" id="PS00237">
    <property type="entry name" value="G_PROTEIN_RECEP_F1_1"/>
    <property type="match status" value="1"/>
</dbReference>
<feature type="domain" description="G-protein coupled receptors family 1 profile" evidence="11">
    <location>
        <begin position="72"/>
        <end position="367"/>
    </location>
</feature>
<feature type="transmembrane region" description="Helical" evidence="10">
    <location>
        <begin position="225"/>
        <end position="250"/>
    </location>
</feature>
<dbReference type="PANTHER" id="PTHR24243:SF230">
    <property type="entry name" value="G-PROTEIN COUPLED RECEPTORS FAMILY 1 PROFILE DOMAIN-CONTAINING PROTEIN"/>
    <property type="match status" value="1"/>
</dbReference>
<feature type="transmembrane region" description="Helical" evidence="10">
    <location>
        <begin position="60"/>
        <end position="81"/>
    </location>
</feature>
<dbReference type="SUPFAM" id="SSF81321">
    <property type="entry name" value="Family A G protein-coupled receptor-like"/>
    <property type="match status" value="1"/>
</dbReference>
<feature type="transmembrane region" description="Helical" evidence="10">
    <location>
        <begin position="347"/>
        <end position="369"/>
    </location>
</feature>
<protein>
    <recommendedName>
        <fullName evidence="11">G-protein coupled receptors family 1 profile domain-containing protein</fullName>
    </recommendedName>
</protein>
<evidence type="ECO:0000256" key="10">
    <source>
        <dbReference type="SAM" id="Phobius"/>
    </source>
</evidence>
<dbReference type="Gene3D" id="1.20.1070.10">
    <property type="entry name" value="Rhodopsin 7-helix transmembrane proteins"/>
    <property type="match status" value="1"/>
</dbReference>
<reference evidence="12" key="1">
    <citation type="submission" date="2022-01" db="EMBL/GenBank/DDBJ databases">
        <authorList>
            <person name="King R."/>
        </authorList>
    </citation>
    <scope>NUCLEOTIDE SEQUENCE</scope>
</reference>
<evidence type="ECO:0000256" key="8">
    <source>
        <dbReference type="ARBA" id="ARBA00023224"/>
    </source>
</evidence>
<evidence type="ECO:0000313" key="12">
    <source>
        <dbReference type="EMBL" id="CAG9799821.1"/>
    </source>
</evidence>
<evidence type="ECO:0000256" key="1">
    <source>
        <dbReference type="ARBA" id="ARBA00004141"/>
    </source>
</evidence>
<evidence type="ECO:0000256" key="3">
    <source>
        <dbReference type="ARBA" id="ARBA00022692"/>
    </source>
</evidence>
<dbReference type="CDD" id="cd14978">
    <property type="entry name" value="7tmA_FMRFamide_R-like"/>
    <property type="match status" value="1"/>
</dbReference>
<reference evidence="12" key="2">
    <citation type="submission" date="2022-10" db="EMBL/GenBank/DDBJ databases">
        <authorList>
            <consortium name="ENA_rothamsted_submissions"/>
            <consortium name="culmorum"/>
            <person name="King R."/>
        </authorList>
    </citation>
    <scope>NUCLEOTIDE SEQUENCE</scope>
</reference>
<keyword evidence="8 9" id="KW-0807">Transducer</keyword>
<gene>
    <name evidence="12" type="ORF">CHIRRI_LOCUS2779</name>
</gene>
<dbReference type="GO" id="GO:0005886">
    <property type="term" value="C:plasma membrane"/>
    <property type="evidence" value="ECO:0007669"/>
    <property type="project" value="TreeGrafter"/>
</dbReference>
<dbReference type="Proteomes" id="UP001153620">
    <property type="component" value="Chromosome 1"/>
</dbReference>
<dbReference type="GO" id="GO:0004930">
    <property type="term" value="F:G protein-coupled receptor activity"/>
    <property type="evidence" value="ECO:0007669"/>
    <property type="project" value="UniProtKB-KW"/>
</dbReference>
<keyword evidence="5 9" id="KW-0297">G-protein coupled receptor</keyword>
<accession>A0A9N9WPD8</accession>
<feature type="transmembrane region" description="Helical" evidence="10">
    <location>
        <begin position="93"/>
        <end position="117"/>
    </location>
</feature>
<organism evidence="12 13">
    <name type="scientific">Chironomus riparius</name>
    <dbReference type="NCBI Taxonomy" id="315576"/>
    <lineage>
        <taxon>Eukaryota</taxon>
        <taxon>Metazoa</taxon>
        <taxon>Ecdysozoa</taxon>
        <taxon>Arthropoda</taxon>
        <taxon>Hexapoda</taxon>
        <taxon>Insecta</taxon>
        <taxon>Pterygota</taxon>
        <taxon>Neoptera</taxon>
        <taxon>Endopterygota</taxon>
        <taxon>Diptera</taxon>
        <taxon>Nematocera</taxon>
        <taxon>Chironomoidea</taxon>
        <taxon>Chironomidae</taxon>
        <taxon>Chironominae</taxon>
        <taxon>Chironomus</taxon>
    </lineage>
</organism>
<evidence type="ECO:0000259" key="11">
    <source>
        <dbReference type="PROSITE" id="PS50262"/>
    </source>
</evidence>
<evidence type="ECO:0000256" key="9">
    <source>
        <dbReference type="RuleBase" id="RU000688"/>
    </source>
</evidence>
<keyword evidence="3 9" id="KW-0812">Transmembrane</keyword>
<dbReference type="InterPro" id="IPR000276">
    <property type="entry name" value="GPCR_Rhodpsn"/>
</dbReference>
<evidence type="ECO:0000256" key="4">
    <source>
        <dbReference type="ARBA" id="ARBA00022989"/>
    </source>
</evidence>
<keyword evidence="4 10" id="KW-1133">Transmembrane helix</keyword>
<dbReference type="PRINTS" id="PR00237">
    <property type="entry name" value="GPCRRHODOPSN"/>
</dbReference>
<evidence type="ECO:0000256" key="2">
    <source>
        <dbReference type="ARBA" id="ARBA00010663"/>
    </source>
</evidence>
<evidence type="ECO:0000256" key="7">
    <source>
        <dbReference type="ARBA" id="ARBA00023170"/>
    </source>
</evidence>
<dbReference type="OrthoDB" id="9990906at2759"/>
<proteinExistence type="inferred from homology"/>
<dbReference type="InterPro" id="IPR017452">
    <property type="entry name" value="GPCR_Rhodpsn_7TM"/>
</dbReference>